<dbReference type="InterPro" id="IPR006597">
    <property type="entry name" value="Sel1-like"/>
</dbReference>
<dbReference type="Gene3D" id="1.25.40.10">
    <property type="entry name" value="Tetratricopeptide repeat domain"/>
    <property type="match status" value="1"/>
</dbReference>
<reference evidence="1 2" key="1">
    <citation type="submission" date="2014-02" db="EMBL/GenBank/DDBJ databases">
        <title>Expanding our view of genomic diversity in Candidatus Accumulibacter clades.</title>
        <authorList>
            <person name="Skennerton C.T."/>
            <person name="Barr J.J."/>
            <person name="Slater F.R."/>
            <person name="Bond P.L."/>
            <person name="Tyson G.W."/>
        </authorList>
    </citation>
    <scope>NUCLEOTIDE SEQUENCE [LARGE SCALE GENOMIC DNA]</scope>
    <source>
        <strain evidence="2">BA-91</strain>
    </source>
</reference>
<comment type="caution">
    <text evidence="1">The sequence shown here is derived from an EMBL/GenBank/DDBJ whole genome shotgun (WGS) entry which is preliminary data.</text>
</comment>
<accession>A0A080LY45</accession>
<sequence length="41" mass="4408">MYQNGKGVAKSDAEAAAWYRKAAEQGDANAIRNLKNLGVAR</sequence>
<dbReference type="EMBL" id="JDVG02000176">
    <property type="protein sequence ID" value="KFB73723.1"/>
    <property type="molecule type" value="Genomic_DNA"/>
</dbReference>
<dbReference type="SUPFAM" id="SSF81901">
    <property type="entry name" value="HCP-like"/>
    <property type="match status" value="1"/>
</dbReference>
<dbReference type="InterPro" id="IPR011990">
    <property type="entry name" value="TPR-like_helical_dom_sf"/>
</dbReference>
<organism evidence="1 2">
    <name type="scientific">Candidatus Accumulibacter phosphatis</name>
    <dbReference type="NCBI Taxonomy" id="327160"/>
    <lineage>
        <taxon>Bacteria</taxon>
        <taxon>Pseudomonadati</taxon>
        <taxon>Pseudomonadota</taxon>
        <taxon>Betaproteobacteria</taxon>
        <taxon>Candidatus Accumulibacter</taxon>
    </lineage>
</organism>
<name>A0A080LY45_9PROT</name>
<dbReference type="Proteomes" id="UP000020077">
    <property type="component" value="Unassembled WGS sequence"/>
</dbReference>
<dbReference type="Pfam" id="PF08238">
    <property type="entry name" value="Sel1"/>
    <property type="match status" value="1"/>
</dbReference>
<proteinExistence type="predicted"/>
<protein>
    <submittedName>
        <fullName evidence="1">Sel1 repeat protein</fullName>
    </submittedName>
</protein>
<evidence type="ECO:0000313" key="2">
    <source>
        <dbReference type="Proteomes" id="UP000020077"/>
    </source>
</evidence>
<evidence type="ECO:0000313" key="1">
    <source>
        <dbReference type="EMBL" id="KFB73723.1"/>
    </source>
</evidence>
<gene>
    <name evidence="1" type="ORF">AW09_001018</name>
</gene>
<dbReference type="AlphaFoldDB" id="A0A080LY45"/>